<feature type="transmembrane region" description="Helical" evidence="2">
    <location>
        <begin position="196"/>
        <end position="214"/>
    </location>
</feature>
<feature type="compositionally biased region" description="Pro residues" evidence="1">
    <location>
        <begin position="609"/>
        <end position="620"/>
    </location>
</feature>
<feature type="transmembrane region" description="Helical" evidence="2">
    <location>
        <begin position="330"/>
        <end position="350"/>
    </location>
</feature>
<feature type="compositionally biased region" description="Low complexity" evidence="1">
    <location>
        <begin position="511"/>
        <end position="530"/>
    </location>
</feature>
<feature type="compositionally biased region" description="Pro residues" evidence="1">
    <location>
        <begin position="589"/>
        <end position="598"/>
    </location>
</feature>
<evidence type="ECO:0000256" key="3">
    <source>
        <dbReference type="SAM" id="SignalP"/>
    </source>
</evidence>
<sequence length="626" mass="61913">MSARTTPWTSVLLAAVASVSWAFLAMAGTAALALHLLGADTAGSLGPMTAAVVAMAVGGKARPGGDVGAFGLSGSQTQAGIGIAPLGVALVGALLLSWVFLRSLRRAGAEVSVRELLARVVSTAVLFLAVLGGLAWAGQDTVAIDGSALSPSKGTTDDLLGKLPGVGKISGGLADGLQGLIQTKASITFEVATGRTLMGGLLWVLGVLLIALLASRRTPLPAGWEGVHRTVRPAVSALVAVLVVAVLAGDAAACYAALTGDEPGRIMGGALIGAPNGVWLAVPLGLFVPWKGQASGPLTAFLPDPVDKLLAGGAGKTITPGALADLDGRVWLLPVAIALMMLVAGALTATRTPLGDSTKTGFVGRCALRLGIVTALALPLLTQLSKVKVNANLSVFGLDAVGAGIDLHGSLPLGLLLGALWGAGAAALGALLALAFGSAGRQVAPLALAGMSGAAGPDGQVPAAVPATGGVPVVATAVLPVADNPYAEPSVDNPYAEPPADHPYAEPPGAAPAGPYGEAAAETGKGTPAGAPGGDDAGRTYPAIAYEPGPYLPSPVYRPEDESNPYAEPRSGEEQAAPGAGGADSPTVVGPPPGPRRPAPGGSEDKWPEPPPPPPPAAPRPPRRPR</sequence>
<feature type="signal peptide" evidence="3">
    <location>
        <begin position="1"/>
        <end position="27"/>
    </location>
</feature>
<name>A0A1I2GGD9_9ACTN</name>
<proteinExistence type="predicted"/>
<keyword evidence="2" id="KW-1133">Transmembrane helix</keyword>
<reference evidence="4 5" key="1">
    <citation type="submission" date="2016-10" db="EMBL/GenBank/DDBJ databases">
        <authorList>
            <person name="de Groot N.N."/>
        </authorList>
    </citation>
    <scope>NUCLEOTIDE SEQUENCE [LARGE SCALE GENOMIC DNA]</scope>
    <source>
        <strain evidence="4 5">CGMCC 4.3510</strain>
    </source>
</reference>
<dbReference type="NCBIfam" id="NF038391">
    <property type="entry name" value="streptophobe"/>
    <property type="match status" value="1"/>
</dbReference>
<organism evidence="4 5">
    <name type="scientific">Actinacidiphila alni</name>
    <dbReference type="NCBI Taxonomy" id="380248"/>
    <lineage>
        <taxon>Bacteria</taxon>
        <taxon>Bacillati</taxon>
        <taxon>Actinomycetota</taxon>
        <taxon>Actinomycetes</taxon>
        <taxon>Kitasatosporales</taxon>
        <taxon>Streptomycetaceae</taxon>
        <taxon>Actinacidiphila</taxon>
    </lineage>
</organism>
<evidence type="ECO:0000313" key="4">
    <source>
        <dbReference type="EMBL" id="SFF16119.1"/>
    </source>
</evidence>
<gene>
    <name evidence="4" type="ORF">SAMN05216251_10919</name>
</gene>
<protein>
    <recommendedName>
        <fullName evidence="6">Integral membrane protein</fullName>
    </recommendedName>
</protein>
<feature type="transmembrane region" description="Helical" evidence="2">
    <location>
        <begin position="116"/>
        <end position="137"/>
    </location>
</feature>
<feature type="transmembrane region" description="Helical" evidence="2">
    <location>
        <begin position="235"/>
        <end position="258"/>
    </location>
</feature>
<feature type="transmembrane region" description="Helical" evidence="2">
    <location>
        <begin position="415"/>
        <end position="436"/>
    </location>
</feature>
<evidence type="ECO:0000256" key="2">
    <source>
        <dbReference type="SAM" id="Phobius"/>
    </source>
</evidence>
<accession>A0A1I2GGD9</accession>
<keyword evidence="2" id="KW-0472">Membrane</keyword>
<feature type="chain" id="PRO_5011750242" description="Integral membrane protein" evidence="3">
    <location>
        <begin position="28"/>
        <end position="626"/>
    </location>
</feature>
<dbReference type="STRING" id="380248.SAMN05216251_10919"/>
<dbReference type="AlphaFoldDB" id="A0A1I2GGD9"/>
<evidence type="ECO:0000256" key="1">
    <source>
        <dbReference type="SAM" id="MobiDB-lite"/>
    </source>
</evidence>
<dbReference type="RefSeq" id="WP_093714346.1">
    <property type="nucleotide sequence ID" value="NZ_FONG01000009.1"/>
</dbReference>
<keyword evidence="3" id="KW-0732">Signal</keyword>
<dbReference type="Proteomes" id="UP000199323">
    <property type="component" value="Unassembled WGS sequence"/>
</dbReference>
<keyword evidence="5" id="KW-1185">Reference proteome</keyword>
<dbReference type="OrthoDB" id="4336533at2"/>
<dbReference type="EMBL" id="FONG01000009">
    <property type="protein sequence ID" value="SFF16119.1"/>
    <property type="molecule type" value="Genomic_DNA"/>
</dbReference>
<feature type="region of interest" description="Disordered" evidence="1">
    <location>
        <begin position="489"/>
        <end position="626"/>
    </location>
</feature>
<evidence type="ECO:0008006" key="6">
    <source>
        <dbReference type="Google" id="ProtNLM"/>
    </source>
</evidence>
<dbReference type="InterPro" id="IPR047724">
    <property type="entry name" value="Streptophobe"/>
</dbReference>
<feature type="transmembrane region" description="Helical" evidence="2">
    <location>
        <begin position="81"/>
        <end position="104"/>
    </location>
</feature>
<evidence type="ECO:0000313" key="5">
    <source>
        <dbReference type="Proteomes" id="UP000199323"/>
    </source>
</evidence>
<keyword evidence="2" id="KW-0812">Transmembrane</keyword>